<accession>A0ABY0T846</accession>
<organism evidence="1 2">
    <name type="scientific">Nitrosospira multiformis</name>
    <dbReference type="NCBI Taxonomy" id="1231"/>
    <lineage>
        <taxon>Bacteria</taxon>
        <taxon>Pseudomonadati</taxon>
        <taxon>Pseudomonadota</taxon>
        <taxon>Betaproteobacteria</taxon>
        <taxon>Nitrosomonadales</taxon>
        <taxon>Nitrosomonadaceae</taxon>
        <taxon>Nitrosospira</taxon>
    </lineage>
</organism>
<sequence>MNTFFFIVVPEVILAGDVVHFDGQIAEYAFEANSEREALDLVFPQFCCEHPHHSHESTKYQINCISS</sequence>
<dbReference type="Proteomes" id="UP000183471">
    <property type="component" value="Unassembled WGS sequence"/>
</dbReference>
<gene>
    <name evidence="1" type="ORF">SAMN05216402_0405</name>
</gene>
<reference evidence="1 2" key="1">
    <citation type="submission" date="2016-10" db="EMBL/GenBank/DDBJ databases">
        <authorList>
            <person name="Varghese N."/>
            <person name="Submissions S."/>
        </authorList>
    </citation>
    <scope>NUCLEOTIDE SEQUENCE [LARGE SCALE GENOMIC DNA]</scope>
    <source>
        <strain evidence="1 2">Nl1</strain>
    </source>
</reference>
<proteinExistence type="predicted"/>
<evidence type="ECO:0000313" key="2">
    <source>
        <dbReference type="Proteomes" id="UP000183471"/>
    </source>
</evidence>
<protein>
    <submittedName>
        <fullName evidence="1">Uncharacterized protein</fullName>
    </submittedName>
</protein>
<evidence type="ECO:0000313" key="1">
    <source>
        <dbReference type="EMBL" id="SDQ32972.1"/>
    </source>
</evidence>
<name>A0ABY0T846_9PROT</name>
<keyword evidence="2" id="KW-1185">Reference proteome</keyword>
<dbReference type="EMBL" id="FNKY01000001">
    <property type="protein sequence ID" value="SDQ32972.1"/>
    <property type="molecule type" value="Genomic_DNA"/>
</dbReference>
<comment type="caution">
    <text evidence="1">The sequence shown here is derived from an EMBL/GenBank/DDBJ whole genome shotgun (WGS) entry which is preliminary data.</text>
</comment>